<organism evidence="2 3">
    <name type="scientific">Madurella mycetomatis</name>
    <dbReference type="NCBI Taxonomy" id="100816"/>
    <lineage>
        <taxon>Eukaryota</taxon>
        <taxon>Fungi</taxon>
        <taxon>Dikarya</taxon>
        <taxon>Ascomycota</taxon>
        <taxon>Pezizomycotina</taxon>
        <taxon>Sordariomycetes</taxon>
        <taxon>Sordariomycetidae</taxon>
        <taxon>Sordariales</taxon>
        <taxon>Sordariales incertae sedis</taxon>
        <taxon>Madurella</taxon>
    </lineage>
</organism>
<name>A0A175VZI0_9PEZI</name>
<comment type="caution">
    <text evidence="2">The sequence shown here is derived from an EMBL/GenBank/DDBJ whole genome shotgun (WGS) entry which is preliminary data.</text>
</comment>
<protein>
    <submittedName>
        <fullName evidence="2">Ketohexokinase</fullName>
    </submittedName>
</protein>
<dbReference type="OrthoDB" id="204058at2759"/>
<dbReference type="Proteomes" id="UP000078237">
    <property type="component" value="Unassembled WGS sequence"/>
</dbReference>
<evidence type="ECO:0000313" key="2">
    <source>
        <dbReference type="EMBL" id="KXX76601.1"/>
    </source>
</evidence>
<evidence type="ECO:0000256" key="1">
    <source>
        <dbReference type="SAM" id="MobiDB-lite"/>
    </source>
</evidence>
<keyword evidence="3" id="KW-1185">Reference proteome</keyword>
<sequence>MEAKDHDFVSRRHSNSTLPSLSNSNTTLAASYQAFEQEICTASDSVLPAVDDDLTPRKFAIKRTESAKQQLAECHEGWMLVAQMLYHSGVIPNNEGLLIDINEFGDAICGRYAAATFLWGVLTDMPEADWFGPKVKFDTTLRRLKTLKGLEGSVLCWGKVVLDMIDLVDGRPEENSEEFCGEVMGVLERWRRGIPSRP</sequence>
<dbReference type="AlphaFoldDB" id="A0A175VZI0"/>
<accession>A0A175VZI0</accession>
<evidence type="ECO:0000313" key="3">
    <source>
        <dbReference type="Proteomes" id="UP000078237"/>
    </source>
</evidence>
<gene>
    <name evidence="2" type="ORF">MMYC01_208436</name>
</gene>
<feature type="compositionally biased region" description="Basic and acidic residues" evidence="1">
    <location>
        <begin position="1"/>
        <end position="10"/>
    </location>
</feature>
<proteinExistence type="predicted"/>
<dbReference type="VEuPathDB" id="FungiDB:MMYC01_208436"/>
<feature type="region of interest" description="Disordered" evidence="1">
    <location>
        <begin position="1"/>
        <end position="21"/>
    </location>
</feature>
<dbReference type="GO" id="GO:0016301">
    <property type="term" value="F:kinase activity"/>
    <property type="evidence" value="ECO:0007669"/>
    <property type="project" value="UniProtKB-KW"/>
</dbReference>
<reference evidence="2 3" key="1">
    <citation type="journal article" date="2016" name="Genome Announc.">
        <title>Genome Sequence of Madurella mycetomatis mm55, Isolated from a Human Mycetoma Case in Sudan.</title>
        <authorList>
            <person name="Smit S."/>
            <person name="Derks M.F."/>
            <person name="Bervoets S."/>
            <person name="Fahal A."/>
            <person name="van Leeuwen W."/>
            <person name="van Belkum A."/>
            <person name="van de Sande W.W."/>
        </authorList>
    </citation>
    <scope>NUCLEOTIDE SEQUENCE [LARGE SCALE GENOMIC DNA]</scope>
    <source>
        <strain evidence="3">mm55</strain>
    </source>
</reference>
<dbReference type="EMBL" id="LCTW02000202">
    <property type="protein sequence ID" value="KXX76601.1"/>
    <property type="molecule type" value="Genomic_DNA"/>
</dbReference>